<dbReference type="AlphaFoldDB" id="A0A3P6QSA0"/>
<keyword evidence="8 13" id="KW-0406">Ion transport</keyword>
<sequence length="143" mass="16325">MQSRHVNVEEQLKRIKPVDLLSYVAGSMGLFLGMSCVTLLEIFIYLFKSVWGVFNDQRHKSYYLENLLGITDTSSDGSQEEIVITTRKSLSVEDATQDFAISDVEEKPSKSYENGISPSRVKIEIVHHPMGKRKSVYNHHLDF</sequence>
<proteinExistence type="inferred from homology"/>
<dbReference type="GO" id="GO:0016020">
    <property type="term" value="C:membrane"/>
    <property type="evidence" value="ECO:0007669"/>
    <property type="project" value="UniProtKB-SubCell"/>
</dbReference>
<keyword evidence="7" id="KW-0915">Sodium</keyword>
<dbReference type="OrthoDB" id="5874059at2759"/>
<dbReference type="GO" id="GO:0005272">
    <property type="term" value="F:sodium channel activity"/>
    <property type="evidence" value="ECO:0007669"/>
    <property type="project" value="UniProtKB-KW"/>
</dbReference>
<evidence type="ECO:0000256" key="12">
    <source>
        <dbReference type="ARBA" id="ARBA00023303"/>
    </source>
</evidence>
<evidence type="ECO:0000313" key="15">
    <source>
        <dbReference type="EMBL" id="VDK43555.1"/>
    </source>
</evidence>
<keyword evidence="11 13" id="KW-0739">Sodium transport</keyword>
<evidence type="ECO:0000256" key="10">
    <source>
        <dbReference type="ARBA" id="ARBA00023180"/>
    </source>
</evidence>
<evidence type="ECO:0000256" key="6">
    <source>
        <dbReference type="ARBA" id="ARBA00022989"/>
    </source>
</evidence>
<keyword evidence="6 14" id="KW-1133">Transmembrane helix</keyword>
<dbReference type="Gene3D" id="1.10.287.770">
    <property type="entry name" value="YojJ-like"/>
    <property type="match status" value="1"/>
</dbReference>
<comment type="similarity">
    <text evidence="2 13">Belongs to the amiloride-sensitive sodium channel (TC 1.A.6) family.</text>
</comment>
<name>A0A3P6QSA0_CYLGO</name>
<keyword evidence="16" id="KW-1185">Reference proteome</keyword>
<reference evidence="15 16" key="1">
    <citation type="submission" date="2018-11" db="EMBL/GenBank/DDBJ databases">
        <authorList>
            <consortium name="Pathogen Informatics"/>
        </authorList>
    </citation>
    <scope>NUCLEOTIDE SEQUENCE [LARGE SCALE GENOMIC DNA]</scope>
</reference>
<keyword evidence="12 13" id="KW-0407">Ion channel</keyword>
<evidence type="ECO:0000256" key="5">
    <source>
        <dbReference type="ARBA" id="ARBA00022692"/>
    </source>
</evidence>
<keyword evidence="4 13" id="KW-0894">Sodium channel</keyword>
<protein>
    <submittedName>
        <fullName evidence="15">Uncharacterized protein</fullName>
    </submittedName>
</protein>
<evidence type="ECO:0000256" key="9">
    <source>
        <dbReference type="ARBA" id="ARBA00023136"/>
    </source>
</evidence>
<evidence type="ECO:0000256" key="2">
    <source>
        <dbReference type="ARBA" id="ARBA00007193"/>
    </source>
</evidence>
<evidence type="ECO:0000256" key="4">
    <source>
        <dbReference type="ARBA" id="ARBA00022461"/>
    </source>
</evidence>
<evidence type="ECO:0000256" key="3">
    <source>
        <dbReference type="ARBA" id="ARBA00022448"/>
    </source>
</evidence>
<dbReference type="Proteomes" id="UP000271889">
    <property type="component" value="Unassembled WGS sequence"/>
</dbReference>
<keyword evidence="5 13" id="KW-0812">Transmembrane</keyword>
<dbReference type="EMBL" id="UYRV01000230">
    <property type="protein sequence ID" value="VDK43555.1"/>
    <property type="molecule type" value="Genomic_DNA"/>
</dbReference>
<dbReference type="InterPro" id="IPR001873">
    <property type="entry name" value="ENaC"/>
</dbReference>
<evidence type="ECO:0000256" key="14">
    <source>
        <dbReference type="SAM" id="Phobius"/>
    </source>
</evidence>
<evidence type="ECO:0000256" key="11">
    <source>
        <dbReference type="ARBA" id="ARBA00023201"/>
    </source>
</evidence>
<keyword evidence="9 14" id="KW-0472">Membrane</keyword>
<evidence type="ECO:0000313" key="16">
    <source>
        <dbReference type="Proteomes" id="UP000271889"/>
    </source>
</evidence>
<keyword evidence="3 13" id="KW-0813">Transport</keyword>
<dbReference type="Pfam" id="PF00858">
    <property type="entry name" value="ASC"/>
    <property type="match status" value="1"/>
</dbReference>
<keyword evidence="10" id="KW-0325">Glycoprotein</keyword>
<gene>
    <name evidence="15" type="ORF">CGOC_LOCUS185</name>
</gene>
<organism evidence="15 16">
    <name type="scientific">Cylicostephanus goldi</name>
    <name type="common">Nematode worm</name>
    <dbReference type="NCBI Taxonomy" id="71465"/>
    <lineage>
        <taxon>Eukaryota</taxon>
        <taxon>Metazoa</taxon>
        <taxon>Ecdysozoa</taxon>
        <taxon>Nematoda</taxon>
        <taxon>Chromadorea</taxon>
        <taxon>Rhabditida</taxon>
        <taxon>Rhabditina</taxon>
        <taxon>Rhabditomorpha</taxon>
        <taxon>Strongyloidea</taxon>
        <taxon>Strongylidae</taxon>
        <taxon>Cylicostephanus</taxon>
    </lineage>
</organism>
<accession>A0A3P6QSA0</accession>
<comment type="subcellular location">
    <subcellularLocation>
        <location evidence="1">Membrane</location>
        <topology evidence="1">Multi-pass membrane protein</topology>
    </subcellularLocation>
</comment>
<evidence type="ECO:0000256" key="13">
    <source>
        <dbReference type="RuleBase" id="RU000679"/>
    </source>
</evidence>
<evidence type="ECO:0000256" key="8">
    <source>
        <dbReference type="ARBA" id="ARBA00023065"/>
    </source>
</evidence>
<evidence type="ECO:0000256" key="1">
    <source>
        <dbReference type="ARBA" id="ARBA00004141"/>
    </source>
</evidence>
<feature type="transmembrane region" description="Helical" evidence="14">
    <location>
        <begin position="20"/>
        <end position="47"/>
    </location>
</feature>
<evidence type="ECO:0000256" key="7">
    <source>
        <dbReference type="ARBA" id="ARBA00023053"/>
    </source>
</evidence>